<dbReference type="Pfam" id="PF00116">
    <property type="entry name" value="COX2"/>
    <property type="match status" value="1"/>
</dbReference>
<comment type="similarity">
    <text evidence="2">Belongs to the cytochrome c oxidase subunit 2 family.</text>
</comment>
<dbReference type="Gene3D" id="2.60.40.420">
    <property type="entry name" value="Cupredoxins - blue copper proteins"/>
    <property type="match status" value="1"/>
</dbReference>
<dbReference type="EC" id="7.1.1.9" evidence="3"/>
<dbReference type="InterPro" id="IPR045187">
    <property type="entry name" value="CcO_II"/>
</dbReference>
<keyword evidence="8" id="KW-1278">Translocase</keyword>
<evidence type="ECO:0000256" key="9">
    <source>
        <dbReference type="ARBA" id="ARBA00022982"/>
    </source>
</evidence>
<evidence type="ECO:0000256" key="7">
    <source>
        <dbReference type="ARBA" id="ARBA00022723"/>
    </source>
</evidence>
<evidence type="ECO:0000313" key="19">
    <source>
        <dbReference type="EMBL" id="MBE7323303.1"/>
    </source>
</evidence>
<evidence type="ECO:0000256" key="5">
    <source>
        <dbReference type="ARBA" id="ARBA00022660"/>
    </source>
</evidence>
<evidence type="ECO:0000256" key="11">
    <source>
        <dbReference type="ARBA" id="ARBA00023008"/>
    </source>
</evidence>
<evidence type="ECO:0000256" key="10">
    <source>
        <dbReference type="ARBA" id="ARBA00022989"/>
    </source>
</evidence>
<comment type="function">
    <text evidence="13">Subunits I and II form the functional core of the enzyme complex. Electrons originating in cytochrome c are transferred via heme a and Cu(A) to the binuclear center formed by heme a3 and Cu(B).</text>
</comment>
<evidence type="ECO:0000256" key="17">
    <source>
        <dbReference type="SAM" id="Phobius"/>
    </source>
</evidence>
<comment type="catalytic activity">
    <reaction evidence="15">
        <text>4 Fe(II)-[cytochrome c] + O2 + 8 H(+)(in) = 4 Fe(III)-[cytochrome c] + 2 H2O + 4 H(+)(out)</text>
        <dbReference type="Rhea" id="RHEA:11436"/>
        <dbReference type="Rhea" id="RHEA-COMP:10350"/>
        <dbReference type="Rhea" id="RHEA-COMP:14399"/>
        <dbReference type="ChEBI" id="CHEBI:15377"/>
        <dbReference type="ChEBI" id="CHEBI:15378"/>
        <dbReference type="ChEBI" id="CHEBI:15379"/>
        <dbReference type="ChEBI" id="CHEBI:29033"/>
        <dbReference type="ChEBI" id="CHEBI:29034"/>
        <dbReference type="EC" id="7.1.1.9"/>
    </reaction>
</comment>
<dbReference type="InterPro" id="IPR036257">
    <property type="entry name" value="Cyt_c_oxidase_su2_TM_sf"/>
</dbReference>
<keyword evidence="20" id="KW-1185">Reference proteome</keyword>
<evidence type="ECO:0000256" key="15">
    <source>
        <dbReference type="ARBA" id="ARBA00047816"/>
    </source>
</evidence>
<evidence type="ECO:0000256" key="14">
    <source>
        <dbReference type="ARBA" id="ARBA00031399"/>
    </source>
</evidence>
<dbReference type="PROSITE" id="PS50857">
    <property type="entry name" value="COX2_CUA"/>
    <property type="match status" value="1"/>
</dbReference>
<evidence type="ECO:0000256" key="16">
    <source>
        <dbReference type="SAM" id="MobiDB-lite"/>
    </source>
</evidence>
<dbReference type="CDD" id="cd13919">
    <property type="entry name" value="CuRO_HCO_II_like_5"/>
    <property type="match status" value="1"/>
</dbReference>
<sequence length="290" mass="32127">MGLQLPSRAAAPLKRSVQGAVLGLSVLALGACSAEDKDQIGRLAMPSPASDRAPEIFELWKWSWVAAMAVGVLTWGLMFYAAWRFRRTSTNLVPVQTRYNLPLEIFYTVAPILMVIVFFFHTVNTQNAVTEKVDDPDITIDVVGQQWSWTFNYTDQGEGGTTPYVVGTTADRPKLVLPVDQLVEFRLHSPDVIHSFMIDSFLMKLDVIPGRVNTFQATPTVTGEFRGKCFELCGVYHSRMLFDVEVVTAAEYDAYLDELQENPDNVAQAPVLGGSDVNTQPGLETEGDDQ</sequence>
<dbReference type="PANTHER" id="PTHR22888">
    <property type="entry name" value="CYTOCHROME C OXIDASE, SUBUNIT II"/>
    <property type="match status" value="1"/>
</dbReference>
<evidence type="ECO:0000259" key="18">
    <source>
        <dbReference type="PROSITE" id="PS50857"/>
    </source>
</evidence>
<comment type="subcellular location">
    <subcellularLocation>
        <location evidence="1">Membrane</location>
        <topology evidence="1">Multi-pass membrane protein</topology>
    </subcellularLocation>
</comment>
<dbReference type="PANTHER" id="PTHR22888:SF9">
    <property type="entry name" value="CYTOCHROME C OXIDASE SUBUNIT 2"/>
    <property type="match status" value="1"/>
</dbReference>
<name>A0ABR9RP29_9ACTN</name>
<dbReference type="Gene3D" id="1.10.287.90">
    <property type="match status" value="1"/>
</dbReference>
<feature type="region of interest" description="Disordered" evidence="16">
    <location>
        <begin position="266"/>
        <end position="290"/>
    </location>
</feature>
<dbReference type="InterPro" id="IPR008972">
    <property type="entry name" value="Cupredoxin"/>
</dbReference>
<dbReference type="InterPro" id="IPR002429">
    <property type="entry name" value="CcO_II-like_C"/>
</dbReference>
<keyword evidence="6 17" id="KW-0812">Transmembrane</keyword>
<evidence type="ECO:0000256" key="12">
    <source>
        <dbReference type="ARBA" id="ARBA00023136"/>
    </source>
</evidence>
<organism evidence="19 20">
    <name type="scientific">Nocardioides malaquae</name>
    <dbReference type="NCBI Taxonomy" id="2773426"/>
    <lineage>
        <taxon>Bacteria</taxon>
        <taxon>Bacillati</taxon>
        <taxon>Actinomycetota</taxon>
        <taxon>Actinomycetes</taxon>
        <taxon>Propionibacteriales</taxon>
        <taxon>Nocardioidaceae</taxon>
        <taxon>Nocardioides</taxon>
    </lineage>
</organism>
<keyword evidence="9" id="KW-0249">Electron transport</keyword>
<evidence type="ECO:0000256" key="3">
    <source>
        <dbReference type="ARBA" id="ARBA00012949"/>
    </source>
</evidence>
<dbReference type="EMBL" id="JADCSA010000001">
    <property type="protein sequence ID" value="MBE7323303.1"/>
    <property type="molecule type" value="Genomic_DNA"/>
</dbReference>
<evidence type="ECO:0000256" key="1">
    <source>
        <dbReference type="ARBA" id="ARBA00004141"/>
    </source>
</evidence>
<protein>
    <recommendedName>
        <fullName evidence="3">cytochrome-c oxidase</fullName>
        <ecNumber evidence="3">7.1.1.9</ecNumber>
    </recommendedName>
    <alternativeName>
        <fullName evidence="14">Cytochrome aa3 subunit 2</fullName>
    </alternativeName>
</protein>
<keyword evidence="12 17" id="KW-0472">Membrane</keyword>
<feature type="transmembrane region" description="Helical" evidence="17">
    <location>
        <begin position="62"/>
        <end position="83"/>
    </location>
</feature>
<reference evidence="19 20" key="1">
    <citation type="submission" date="2020-10" db="EMBL/GenBank/DDBJ databases">
        <title>Nocardioides sp. isolated from sludge.</title>
        <authorList>
            <person name="Zhang X."/>
        </authorList>
    </citation>
    <scope>NUCLEOTIDE SEQUENCE [LARGE SCALE GENOMIC DNA]</scope>
    <source>
        <strain evidence="19 20">Y6</strain>
    </source>
</reference>
<feature type="domain" description="Cytochrome oxidase subunit II copper A binding" evidence="18">
    <location>
        <begin position="135"/>
        <end position="258"/>
    </location>
</feature>
<dbReference type="NCBIfam" id="TIGR02866">
    <property type="entry name" value="CoxB"/>
    <property type="match status" value="1"/>
</dbReference>
<evidence type="ECO:0000256" key="13">
    <source>
        <dbReference type="ARBA" id="ARBA00024688"/>
    </source>
</evidence>
<accession>A0ABR9RP29</accession>
<dbReference type="SUPFAM" id="SSF81464">
    <property type="entry name" value="Cytochrome c oxidase subunit II-like, transmembrane region"/>
    <property type="match status" value="1"/>
</dbReference>
<dbReference type="PRINTS" id="PR01166">
    <property type="entry name" value="CYCOXIDASEII"/>
</dbReference>
<feature type="transmembrane region" description="Helical" evidence="17">
    <location>
        <begin position="104"/>
        <end position="123"/>
    </location>
</feature>
<dbReference type="InterPro" id="IPR014222">
    <property type="entry name" value="Cyt_c_oxidase_su2"/>
</dbReference>
<dbReference type="SUPFAM" id="SSF49503">
    <property type="entry name" value="Cupredoxins"/>
    <property type="match status" value="1"/>
</dbReference>
<evidence type="ECO:0000256" key="4">
    <source>
        <dbReference type="ARBA" id="ARBA00022448"/>
    </source>
</evidence>
<evidence type="ECO:0000256" key="6">
    <source>
        <dbReference type="ARBA" id="ARBA00022692"/>
    </source>
</evidence>
<keyword evidence="10 17" id="KW-1133">Transmembrane helix</keyword>
<evidence type="ECO:0000313" key="20">
    <source>
        <dbReference type="Proteomes" id="UP000756387"/>
    </source>
</evidence>
<evidence type="ECO:0000256" key="8">
    <source>
        <dbReference type="ARBA" id="ARBA00022967"/>
    </source>
</evidence>
<keyword evidence="5" id="KW-0679">Respiratory chain</keyword>
<evidence type="ECO:0000256" key="2">
    <source>
        <dbReference type="ARBA" id="ARBA00007866"/>
    </source>
</evidence>
<dbReference type="Proteomes" id="UP000756387">
    <property type="component" value="Unassembled WGS sequence"/>
</dbReference>
<dbReference type="InterPro" id="IPR001505">
    <property type="entry name" value="Copper_CuA"/>
</dbReference>
<gene>
    <name evidence="19" type="primary">coxB</name>
    <name evidence="19" type="ORF">IEQ44_01375</name>
</gene>
<keyword evidence="11" id="KW-0186">Copper</keyword>
<keyword evidence="4" id="KW-0813">Transport</keyword>
<dbReference type="PROSITE" id="PS00078">
    <property type="entry name" value="COX2"/>
    <property type="match status" value="1"/>
</dbReference>
<proteinExistence type="inferred from homology"/>
<comment type="caution">
    <text evidence="19">The sequence shown here is derived from an EMBL/GenBank/DDBJ whole genome shotgun (WGS) entry which is preliminary data.</text>
</comment>
<keyword evidence="7" id="KW-0479">Metal-binding</keyword>